<protein>
    <submittedName>
        <fullName evidence="1">Uncharacterized protein</fullName>
    </submittedName>
</protein>
<accession>A0A099NYE9</accession>
<dbReference type="VEuPathDB" id="FungiDB:C5L36_0D00360"/>
<gene>
    <name evidence="1" type="ORF">JL09_g3922</name>
</gene>
<dbReference type="HOGENOM" id="CLU_590597_0_0_1"/>
<dbReference type="EMBL" id="JQFK01000049">
    <property type="protein sequence ID" value="KGK36907.1"/>
    <property type="molecule type" value="Genomic_DNA"/>
</dbReference>
<dbReference type="AlphaFoldDB" id="A0A099NYE9"/>
<reference evidence="2" key="1">
    <citation type="journal article" date="2014" name="Microb. Cell Fact.">
        <title>Exploiting Issatchenkia orientalis SD108 for succinic acid production.</title>
        <authorList>
            <person name="Xiao H."/>
            <person name="Shao Z."/>
            <person name="Jiang Y."/>
            <person name="Dole S."/>
            <person name="Zhao H."/>
        </authorList>
    </citation>
    <scope>NUCLEOTIDE SEQUENCE [LARGE SCALE GENOMIC DNA]</scope>
    <source>
        <strain evidence="2">SD108</strain>
    </source>
</reference>
<proteinExistence type="predicted"/>
<name>A0A099NYE9_PICKU</name>
<evidence type="ECO:0000313" key="2">
    <source>
        <dbReference type="Proteomes" id="UP000029867"/>
    </source>
</evidence>
<organism evidence="1 2">
    <name type="scientific">Pichia kudriavzevii</name>
    <name type="common">Yeast</name>
    <name type="synonym">Issatchenkia orientalis</name>
    <dbReference type="NCBI Taxonomy" id="4909"/>
    <lineage>
        <taxon>Eukaryota</taxon>
        <taxon>Fungi</taxon>
        <taxon>Dikarya</taxon>
        <taxon>Ascomycota</taxon>
        <taxon>Saccharomycotina</taxon>
        <taxon>Pichiomycetes</taxon>
        <taxon>Pichiales</taxon>
        <taxon>Pichiaceae</taxon>
        <taxon>Pichia</taxon>
    </lineage>
</organism>
<comment type="caution">
    <text evidence="1">The sequence shown here is derived from an EMBL/GenBank/DDBJ whole genome shotgun (WGS) entry which is preliminary data.</text>
</comment>
<dbReference type="Proteomes" id="UP000029867">
    <property type="component" value="Unassembled WGS sequence"/>
</dbReference>
<evidence type="ECO:0000313" key="1">
    <source>
        <dbReference type="EMBL" id="KGK36907.1"/>
    </source>
</evidence>
<sequence length="463" mass="52784">MNNAISQVSPCTSVSCLSVHVPPQRNKSYCVVKDLQILNNGFKSKNLNGPTSIQFDNNPQLCFAGELDISFSTLEENRTSLHSHLSTSSVSPNSIFTVSPSLKSAYTMRRNSSLRYLQRKNSVYSFSRELRMNTYNLNSKSTSPVSSRRTSVLVCQFDLGPNDPLSFTSNLCQGKKDCYFEIEKAPIRKPQLTSNLKIPPLCIGYSIKPKFTCFIDRLQSRLAKHSYTIPHSRCRCHCDIPLETFSLHSEALPTMHENIELATKDPGDYHPVTIPGQIKRCREERVNSKYLLQYAIYTSNEIHGYFRDITMEDIDIFDELLIDTYSTVAESMKVASIEMFFDDCFTCKLRRKFESRGLLKEIDKELIDNLRLASVTRFKLWNTATLHPRCDEIPSINRITDDVYSPFSVETCRVPWLSITDLKEGKAINRLNKKAGLLKGSNIQFVLKNCSSKRWIPTNANSL</sequence>